<keyword evidence="1" id="KW-0732">Signal</keyword>
<dbReference type="RefSeq" id="WP_006799134.1">
    <property type="nucleotide sequence ID" value="NZ_GL891981.1"/>
</dbReference>
<evidence type="ECO:0008006" key="4">
    <source>
        <dbReference type="Google" id="ProtNLM"/>
    </source>
</evidence>
<dbReference type="STRING" id="742766.HMPREF9455_01619"/>
<dbReference type="Gene3D" id="2.120.10.10">
    <property type="match status" value="1"/>
</dbReference>
<protein>
    <recommendedName>
        <fullName evidence="4">Sialidase domain-containing protein</fullName>
    </recommendedName>
</protein>
<gene>
    <name evidence="2" type="ORF">HMPREF9455_01619</name>
</gene>
<dbReference type="OrthoDB" id="9021327at2"/>
<feature type="signal peptide" evidence="1">
    <location>
        <begin position="1"/>
        <end position="19"/>
    </location>
</feature>
<dbReference type="Proteomes" id="UP000004913">
    <property type="component" value="Unassembled WGS sequence"/>
</dbReference>
<evidence type="ECO:0000313" key="2">
    <source>
        <dbReference type="EMBL" id="EGK02349.1"/>
    </source>
</evidence>
<dbReference type="AlphaFoldDB" id="F5IX02"/>
<dbReference type="eggNOG" id="ENOG502Z7TW">
    <property type="taxonomic scope" value="Bacteria"/>
</dbReference>
<sequence length="382" mass="43587">MKRILFIIVALVLTSMVKAQDSDNPPGIVIKHVSSQTQKYIGSPSICIMPDGDYIVSHDEFGPKSREFESANTYIYRSQDKGLTWDSIARVHGQFWSNLFLVNKDLYIMGTNKHHGNLIIRKSVDGGHTWTIPYDGQNGLILEGEYHTAPVPIVFHKGRVWRAVEYATAKTTEWGKRYSAMIVSAPIDSDLLNAKNWIRSNHLEYNADYLEGRFAAWLEGNVVVSPENEVVDVLRVNQHEAGEEKIAIVKVSDSSNVFFSPQDFYTMPGGSKKFTIRYDDKSKKYWAIVNDVLPTYKDKNPHAVRNHLSLISSPDLKNWSACKSILFHPDSDKHGFQYIDWVFDGNDIIFVSRTAYDDKDGGANNYHDANFLTFHRIENFRK</sequence>
<proteinExistence type="predicted"/>
<reference evidence="2 3" key="1">
    <citation type="submission" date="2011-04" db="EMBL/GenBank/DDBJ databases">
        <title>The Genome Sequence of Dysgonomonas gadei ATCC BAA-286.</title>
        <authorList>
            <consortium name="The Broad Institute Genome Sequencing Platform"/>
            <person name="Earl A."/>
            <person name="Ward D."/>
            <person name="Feldgarden M."/>
            <person name="Gevers D."/>
            <person name="Pudlo N."/>
            <person name="Martens E."/>
            <person name="Allen-Vercoe E."/>
            <person name="Young S.K."/>
            <person name="Zeng Q."/>
            <person name="Gargeya S."/>
            <person name="Fitzgerald M."/>
            <person name="Haas B."/>
            <person name="Abouelleil A."/>
            <person name="Alvarado L."/>
            <person name="Arachchi H.M."/>
            <person name="Berlin A."/>
            <person name="Brown A."/>
            <person name="Chapman S.B."/>
            <person name="Chen Z."/>
            <person name="Dunbar C."/>
            <person name="Freedman E."/>
            <person name="Gearin G."/>
            <person name="Gellesch M."/>
            <person name="Goldberg J."/>
            <person name="Griggs A."/>
            <person name="Gujja S."/>
            <person name="Heiman D."/>
            <person name="Howarth C."/>
            <person name="Larson L."/>
            <person name="Lui A."/>
            <person name="MacDonald P.J.P."/>
            <person name="Mehta T."/>
            <person name="Montmayeur A."/>
            <person name="Murphy C."/>
            <person name="Neiman D."/>
            <person name="Pearson M."/>
            <person name="Priest M."/>
            <person name="Roberts A."/>
            <person name="Saif S."/>
            <person name="Shea T."/>
            <person name="Shenoy N."/>
            <person name="Sisk P."/>
            <person name="Stolte C."/>
            <person name="Sykes S."/>
            <person name="Yandava C."/>
            <person name="Wortman J."/>
            <person name="Nusbaum C."/>
            <person name="Birren B."/>
        </authorList>
    </citation>
    <scope>NUCLEOTIDE SEQUENCE [LARGE SCALE GENOMIC DNA]</scope>
    <source>
        <strain evidence="2 3">ATCC BAA-286</strain>
    </source>
</reference>
<name>F5IX02_9BACT</name>
<dbReference type="CDD" id="cd15482">
    <property type="entry name" value="Sialidase_non-viral"/>
    <property type="match status" value="1"/>
</dbReference>
<dbReference type="SUPFAM" id="SSF50939">
    <property type="entry name" value="Sialidases"/>
    <property type="match status" value="1"/>
</dbReference>
<keyword evidence="3" id="KW-1185">Reference proteome</keyword>
<accession>F5IX02</accession>
<dbReference type="InterPro" id="IPR036278">
    <property type="entry name" value="Sialidase_sf"/>
</dbReference>
<evidence type="ECO:0000313" key="3">
    <source>
        <dbReference type="Proteomes" id="UP000004913"/>
    </source>
</evidence>
<comment type="caution">
    <text evidence="2">The sequence shown here is derived from an EMBL/GenBank/DDBJ whole genome shotgun (WGS) entry which is preliminary data.</text>
</comment>
<dbReference type="EMBL" id="ADLV01000018">
    <property type="protein sequence ID" value="EGK02349.1"/>
    <property type="molecule type" value="Genomic_DNA"/>
</dbReference>
<organism evidence="2 3">
    <name type="scientific">Dysgonomonas gadei ATCC BAA-286</name>
    <dbReference type="NCBI Taxonomy" id="742766"/>
    <lineage>
        <taxon>Bacteria</taxon>
        <taxon>Pseudomonadati</taxon>
        <taxon>Bacteroidota</taxon>
        <taxon>Bacteroidia</taxon>
        <taxon>Bacteroidales</taxon>
        <taxon>Dysgonomonadaceae</taxon>
        <taxon>Dysgonomonas</taxon>
    </lineage>
</organism>
<evidence type="ECO:0000256" key="1">
    <source>
        <dbReference type="SAM" id="SignalP"/>
    </source>
</evidence>
<dbReference type="HOGENOM" id="CLU_040888_1_0_10"/>
<feature type="chain" id="PRO_5003324125" description="Sialidase domain-containing protein" evidence="1">
    <location>
        <begin position="20"/>
        <end position="382"/>
    </location>
</feature>